<evidence type="ECO:0000256" key="4">
    <source>
        <dbReference type="ARBA" id="ARBA00023295"/>
    </source>
</evidence>
<dbReference type="GO" id="GO:0016052">
    <property type="term" value="P:carbohydrate catabolic process"/>
    <property type="evidence" value="ECO:0007669"/>
    <property type="project" value="InterPro"/>
</dbReference>
<dbReference type="PANTHER" id="PTHR43053">
    <property type="entry name" value="GLYCOSIDASE FAMILY 31"/>
    <property type="match status" value="1"/>
</dbReference>
<dbReference type="STRING" id="35722.A0A0B7MNM7"/>
<dbReference type="Proteomes" id="UP000054107">
    <property type="component" value="Unassembled WGS sequence"/>
</dbReference>
<dbReference type="OrthoDB" id="5795902at2759"/>
<name>A0A0B7MNM7_9FUNG</name>
<evidence type="ECO:0000256" key="1">
    <source>
        <dbReference type="ARBA" id="ARBA00001255"/>
    </source>
</evidence>
<dbReference type="EC" id="3.2.1.22" evidence="2"/>
<keyword evidence="6" id="KW-1185">Reference proteome</keyword>
<dbReference type="InterPro" id="IPR050985">
    <property type="entry name" value="Alpha-glycosidase_related"/>
</dbReference>
<sequence length="714" mass="81533">MTTPYDTLLLETSSVAHIKYTANGSETSLSLPLQHPIATLGQLKVEKSVHLLDPDDYHVAYEFTPLEEPVLMKHLEIEYEMDLQQQVMLAEGFQCWSTTKEMGPHSRLSAIPSVVSWITQFNLQGDYDFFNYSGQPGHIHSTGYTFLRHTESNHIVFFGSISEESGYTYYKADLNNNRFSLYKDIEGKKLGKGETLRIALFVAQRDGSRELRSVWERYADYYDPQHEFRHPRHLTGWSSWYNFYEHVTESDVLSSLDAFKQYKYPIDVFQIDDGFEQQIGDWLDVDPVKFPRGMKALAEEIRAQSYIPGIWLAPFAVGFKSKIVREHPDWLLKRADGSLVVAGPNWGGFYAIDIYNEGACRYLEGVFDQVIDVWGYRLLKLDFLFAAAMIPRSGKSRGEILWDAMDLIVKWTRKRALLLASGVPLPSTWGRAEYSRVSSDASPWWDHSILRVANVRERVATNNAITSTLNRWAMGSTVFGSDPDVFFVRSDNNKLTSEEKHTLLVINIVLGQLTLMSDNVGRYNRQEHKLYSSIFPKPEARVLDLVSVGNDVYQASYSCNSRNYVFVSNLSPLPFTAQLPLGDDGNYGYFFERSNVLISGSRVDWLPSQAHIFLKPHETRTFMRIVSAKEDRFMGSTGHIVPGSEIESLSEDDQGIVHIALKKPHMSKKNRIYLRLESSNSTLPTVHVDGELAERVERVVWDENISVAKVIIFE</sequence>
<dbReference type="Pfam" id="PF02065">
    <property type="entry name" value="Melibiase"/>
    <property type="match status" value="1"/>
</dbReference>
<dbReference type="EMBL" id="LN719230">
    <property type="protein sequence ID" value="CEP07411.1"/>
    <property type="molecule type" value="Genomic_DNA"/>
</dbReference>
<proteinExistence type="predicted"/>
<dbReference type="InterPro" id="IPR017853">
    <property type="entry name" value="GH"/>
</dbReference>
<keyword evidence="4" id="KW-0326">Glycosidase</keyword>
<keyword evidence="3" id="KW-0378">Hydrolase</keyword>
<dbReference type="InterPro" id="IPR013785">
    <property type="entry name" value="Aldolase_TIM"/>
</dbReference>
<evidence type="ECO:0000256" key="3">
    <source>
        <dbReference type="ARBA" id="ARBA00022801"/>
    </source>
</evidence>
<protein>
    <recommendedName>
        <fullName evidence="2">alpha-galactosidase</fullName>
        <ecNumber evidence="2">3.2.1.22</ecNumber>
    </recommendedName>
</protein>
<evidence type="ECO:0000256" key="2">
    <source>
        <dbReference type="ARBA" id="ARBA00012755"/>
    </source>
</evidence>
<dbReference type="InterPro" id="IPR002252">
    <property type="entry name" value="Glyco_hydro_36"/>
</dbReference>
<evidence type="ECO:0000313" key="5">
    <source>
        <dbReference type="EMBL" id="CEP07411.1"/>
    </source>
</evidence>
<dbReference type="CDD" id="cd14791">
    <property type="entry name" value="GH36"/>
    <property type="match status" value="1"/>
</dbReference>
<gene>
    <name evidence="5" type="primary">PARPA_00698.1 scaffold 1031</name>
</gene>
<reference evidence="5 6" key="1">
    <citation type="submission" date="2014-09" db="EMBL/GenBank/DDBJ databases">
        <authorList>
            <person name="Ellenberger Sabrina"/>
        </authorList>
    </citation>
    <scope>NUCLEOTIDE SEQUENCE [LARGE SCALE GENOMIC DNA]</scope>
    <source>
        <strain evidence="5 6">CBS 412.66</strain>
    </source>
</reference>
<accession>A0A0B7MNM7</accession>
<dbReference type="PANTHER" id="PTHR43053:SF3">
    <property type="entry name" value="ALPHA-GALACTOSIDASE C-RELATED"/>
    <property type="match status" value="1"/>
</dbReference>
<comment type="catalytic activity">
    <reaction evidence="1">
        <text>Hydrolysis of terminal, non-reducing alpha-D-galactose residues in alpha-D-galactosides, including galactose oligosaccharides, galactomannans and galactolipids.</text>
        <dbReference type="EC" id="3.2.1.22"/>
    </reaction>
</comment>
<dbReference type="AlphaFoldDB" id="A0A0B7MNM7"/>
<evidence type="ECO:0000313" key="6">
    <source>
        <dbReference type="Proteomes" id="UP000054107"/>
    </source>
</evidence>
<organism evidence="5 6">
    <name type="scientific">Parasitella parasitica</name>
    <dbReference type="NCBI Taxonomy" id="35722"/>
    <lineage>
        <taxon>Eukaryota</taxon>
        <taxon>Fungi</taxon>
        <taxon>Fungi incertae sedis</taxon>
        <taxon>Mucoromycota</taxon>
        <taxon>Mucoromycotina</taxon>
        <taxon>Mucoromycetes</taxon>
        <taxon>Mucorales</taxon>
        <taxon>Mucorineae</taxon>
        <taxon>Mucoraceae</taxon>
        <taxon>Parasitella</taxon>
    </lineage>
</organism>
<dbReference type="GO" id="GO:0004557">
    <property type="term" value="F:alpha-galactosidase activity"/>
    <property type="evidence" value="ECO:0007669"/>
    <property type="project" value="UniProtKB-EC"/>
</dbReference>
<dbReference type="SUPFAM" id="SSF51445">
    <property type="entry name" value="(Trans)glycosidases"/>
    <property type="match status" value="1"/>
</dbReference>
<dbReference type="Gene3D" id="3.20.20.70">
    <property type="entry name" value="Aldolase class I"/>
    <property type="match status" value="1"/>
</dbReference>